<dbReference type="EMBL" id="JAENJH010000001">
    <property type="protein sequence ID" value="MBK1783821.1"/>
    <property type="molecule type" value="Genomic_DNA"/>
</dbReference>
<evidence type="ECO:0000313" key="1">
    <source>
        <dbReference type="EMBL" id="MBK1783821.1"/>
    </source>
</evidence>
<evidence type="ECO:0000313" key="2">
    <source>
        <dbReference type="Proteomes" id="UP000635245"/>
    </source>
</evidence>
<protein>
    <recommendedName>
        <fullName evidence="3">Lipoprotein</fullName>
    </recommendedName>
</protein>
<name>A0A934V1S8_9PSEU</name>
<evidence type="ECO:0008006" key="3">
    <source>
        <dbReference type="Google" id="ProtNLM"/>
    </source>
</evidence>
<proteinExistence type="predicted"/>
<gene>
    <name evidence="1" type="ORF">JHE00_05720</name>
</gene>
<dbReference type="AlphaFoldDB" id="A0A934V1S8"/>
<comment type="caution">
    <text evidence="1">The sequence shown here is derived from an EMBL/GenBank/DDBJ whole genome shotgun (WGS) entry which is preliminary data.</text>
</comment>
<organism evidence="1 2">
    <name type="scientific">Prauserella cavernicola</name>
    <dbReference type="NCBI Taxonomy" id="2800127"/>
    <lineage>
        <taxon>Bacteria</taxon>
        <taxon>Bacillati</taxon>
        <taxon>Actinomycetota</taxon>
        <taxon>Actinomycetes</taxon>
        <taxon>Pseudonocardiales</taxon>
        <taxon>Pseudonocardiaceae</taxon>
        <taxon>Prauserella</taxon>
    </lineage>
</organism>
<dbReference type="RefSeq" id="WP_200315413.1">
    <property type="nucleotide sequence ID" value="NZ_JAENJH010000001.1"/>
</dbReference>
<dbReference type="Proteomes" id="UP000635245">
    <property type="component" value="Unassembled WGS sequence"/>
</dbReference>
<keyword evidence="2" id="KW-1185">Reference proteome</keyword>
<dbReference type="PROSITE" id="PS51257">
    <property type="entry name" value="PROKAR_LIPOPROTEIN"/>
    <property type="match status" value="1"/>
</dbReference>
<sequence length="160" mass="16019">MSRSRLAPALAAAATLLTGCGIDASGVLDGGDAPTGVAPGVTLYFVDDRGELRGQLTQSSRLGDVTNAVDLLLRIGDGSSDGLRSDLPRVESLGPTVTVAGTVLTVNVPLARRDVGPLGVDQLVCTALGVRTQSGDTGVTHAVVSFTHGGSTEPGTCPAP</sequence>
<accession>A0A934V1S8</accession>
<reference evidence="1" key="1">
    <citation type="submission" date="2020-12" db="EMBL/GenBank/DDBJ databases">
        <title>Prauserella sp. ASG 168, a novel actinomycete isolated from cave rock.</title>
        <authorList>
            <person name="Suriyachadkun C."/>
        </authorList>
    </citation>
    <scope>NUCLEOTIDE SEQUENCE</scope>
    <source>
        <strain evidence="1">ASG 168</strain>
    </source>
</reference>